<accession>A0A1G2HQE1</accession>
<dbReference type="STRING" id="1802202.A2730_02160"/>
<gene>
    <name evidence="1" type="ORF">A2730_02160</name>
</gene>
<dbReference type="Proteomes" id="UP000176855">
    <property type="component" value="Unassembled WGS sequence"/>
</dbReference>
<sequence>MKHFALRGKTSEGIHTFKEDDRLDPRFVRALCGRLFKKSIIAEHHRDNAGFWCMECMKKEEDLAKASSDIKKSRIRFPGMKQ</sequence>
<name>A0A1G2HQE1_9BACT</name>
<proteinExistence type="predicted"/>
<comment type="caution">
    <text evidence="1">The sequence shown here is derived from an EMBL/GenBank/DDBJ whole genome shotgun (WGS) entry which is preliminary data.</text>
</comment>
<reference evidence="1 2" key="1">
    <citation type="journal article" date="2016" name="Nat. Commun.">
        <title>Thousands of microbial genomes shed light on interconnected biogeochemical processes in an aquifer system.</title>
        <authorList>
            <person name="Anantharaman K."/>
            <person name="Brown C.T."/>
            <person name="Hug L.A."/>
            <person name="Sharon I."/>
            <person name="Castelle C.J."/>
            <person name="Probst A.J."/>
            <person name="Thomas B.C."/>
            <person name="Singh A."/>
            <person name="Wilkins M.J."/>
            <person name="Karaoz U."/>
            <person name="Brodie E.L."/>
            <person name="Williams K.H."/>
            <person name="Hubbard S.S."/>
            <person name="Banfield J.F."/>
        </authorList>
    </citation>
    <scope>NUCLEOTIDE SEQUENCE [LARGE SCALE GENOMIC DNA]</scope>
</reference>
<dbReference type="AlphaFoldDB" id="A0A1G2HQE1"/>
<evidence type="ECO:0000313" key="1">
    <source>
        <dbReference type="EMBL" id="OGZ64742.1"/>
    </source>
</evidence>
<organism evidence="1 2">
    <name type="scientific">Candidatus Staskawiczbacteria bacterium RIFCSPHIGHO2_01_FULL_39_25</name>
    <dbReference type="NCBI Taxonomy" id="1802202"/>
    <lineage>
        <taxon>Bacteria</taxon>
        <taxon>Candidatus Staskawicziibacteriota</taxon>
    </lineage>
</organism>
<dbReference type="EMBL" id="MHOO01000003">
    <property type="protein sequence ID" value="OGZ64742.1"/>
    <property type="molecule type" value="Genomic_DNA"/>
</dbReference>
<protein>
    <submittedName>
        <fullName evidence="1">Uncharacterized protein</fullName>
    </submittedName>
</protein>
<evidence type="ECO:0000313" key="2">
    <source>
        <dbReference type="Proteomes" id="UP000176855"/>
    </source>
</evidence>